<proteinExistence type="predicted"/>
<keyword evidence="1" id="KW-0812">Transmembrane</keyword>
<dbReference type="STRING" id="1116472.MGMO_137c00070"/>
<dbReference type="RefSeq" id="WP_023496053.1">
    <property type="nucleotide sequence ID" value="NZ_AYLO01000127.1"/>
</dbReference>
<sequence length="62" mass="7011">MSYATIGLALVILSTALSLLLLKLRSAEQPKQVKIILFGLYFWGFIFLELAVCAVVYYLQKQ</sequence>
<name>V5BXN3_9GAMM</name>
<comment type="caution">
    <text evidence="2">The sequence shown here is derived from an EMBL/GenBank/DDBJ whole genome shotgun (WGS) entry which is preliminary data.</text>
</comment>
<accession>V5BXN3</accession>
<dbReference type="EMBL" id="AYLO01000127">
    <property type="protein sequence ID" value="ESS69313.1"/>
    <property type="molecule type" value="Genomic_DNA"/>
</dbReference>
<gene>
    <name evidence="2" type="ORF">MGMO_137c00070</name>
</gene>
<dbReference type="AlphaFoldDB" id="V5BXN3"/>
<keyword evidence="1" id="KW-1133">Transmembrane helix</keyword>
<keyword evidence="1" id="KW-0472">Membrane</keyword>
<organism evidence="2 3">
    <name type="scientific">Methyloglobulus morosus KoM1</name>
    <dbReference type="NCBI Taxonomy" id="1116472"/>
    <lineage>
        <taxon>Bacteria</taxon>
        <taxon>Pseudomonadati</taxon>
        <taxon>Pseudomonadota</taxon>
        <taxon>Gammaproteobacteria</taxon>
        <taxon>Methylococcales</taxon>
        <taxon>Methylococcaceae</taxon>
        <taxon>Methyloglobulus</taxon>
    </lineage>
</organism>
<reference evidence="2 3" key="1">
    <citation type="journal article" date="2013" name="Genome Announc.">
        <title>Draft Genome Sequence of the Methanotrophic Gammaproteobacterium Methyloglobulus morosus DSM 22980 Strain KoM1.</title>
        <authorList>
            <person name="Poehlein A."/>
            <person name="Deutzmann J.S."/>
            <person name="Daniel R."/>
            <person name="Simeonova D.D."/>
        </authorList>
    </citation>
    <scope>NUCLEOTIDE SEQUENCE [LARGE SCALE GENOMIC DNA]</scope>
    <source>
        <strain evidence="2 3">KoM1</strain>
    </source>
</reference>
<evidence type="ECO:0000313" key="3">
    <source>
        <dbReference type="Proteomes" id="UP000017842"/>
    </source>
</evidence>
<feature type="transmembrane region" description="Helical" evidence="1">
    <location>
        <begin position="36"/>
        <end position="59"/>
    </location>
</feature>
<protein>
    <submittedName>
        <fullName evidence="2">Uncharacterized protein</fullName>
    </submittedName>
</protein>
<dbReference type="Proteomes" id="UP000017842">
    <property type="component" value="Unassembled WGS sequence"/>
</dbReference>
<keyword evidence="3" id="KW-1185">Reference proteome</keyword>
<dbReference type="eggNOG" id="ENOG503079Z">
    <property type="taxonomic scope" value="Bacteria"/>
</dbReference>
<evidence type="ECO:0000313" key="2">
    <source>
        <dbReference type="EMBL" id="ESS69313.1"/>
    </source>
</evidence>
<dbReference type="OrthoDB" id="5573483at2"/>
<evidence type="ECO:0000256" key="1">
    <source>
        <dbReference type="SAM" id="Phobius"/>
    </source>
</evidence>